<organism evidence="1">
    <name type="scientific">Podoviridae sp. ctyhE26</name>
    <dbReference type="NCBI Taxonomy" id="2826594"/>
    <lineage>
        <taxon>Viruses</taxon>
        <taxon>Duplodnaviria</taxon>
        <taxon>Heunggongvirae</taxon>
        <taxon>Uroviricota</taxon>
        <taxon>Caudoviricetes</taxon>
    </lineage>
</organism>
<evidence type="ECO:0000313" key="1">
    <source>
        <dbReference type="EMBL" id="DAE24854.1"/>
    </source>
</evidence>
<proteinExistence type="predicted"/>
<accession>A0A8S5R062</accession>
<name>A0A8S5R062_9CAUD</name>
<reference evidence="1" key="1">
    <citation type="journal article" date="2021" name="Proc. Natl. Acad. Sci. U.S.A.">
        <title>A Catalog of Tens of Thousands of Viruses from Human Metagenomes Reveals Hidden Associations with Chronic Diseases.</title>
        <authorList>
            <person name="Tisza M.J."/>
            <person name="Buck C.B."/>
        </authorList>
    </citation>
    <scope>NUCLEOTIDE SEQUENCE</scope>
    <source>
        <strain evidence="1">CtyhE26</strain>
    </source>
</reference>
<protein>
    <submittedName>
        <fullName evidence="1">Uncharacterized protein</fullName>
    </submittedName>
</protein>
<sequence length="236" mass="27733">MANKRRKKKQTKAEIIQKEYSHEYTKYLARVRNQQKQGVQVQRIKRVKNPKQASIDRIKKQIAKEIRKNATVVDMLTGEAITSKEYGRKHALERNRVFIKLTPQEQEYARIQGYTTVEELKKLQRTGIIVIETTPVLDYEAIIDSWYDSLESFEPKTAYWLRQKTDALLANASNKERALFAYTYAKEPEAFPTEPYMDKATVDAVFWNILQRMGVLSSTEDFQEFLQEQDIVIEKE</sequence>
<dbReference type="EMBL" id="BK015786">
    <property type="protein sequence ID" value="DAE24854.1"/>
    <property type="molecule type" value="Genomic_DNA"/>
</dbReference>